<name>A0A4C1TB84_EUMVA</name>
<keyword evidence="5" id="KW-1185">Reference proteome</keyword>
<dbReference type="GO" id="GO:0005634">
    <property type="term" value="C:nucleus"/>
    <property type="evidence" value="ECO:0007669"/>
    <property type="project" value="UniProtKB-SubCell"/>
</dbReference>
<feature type="DNA-binding region" description="Homeobox" evidence="1">
    <location>
        <begin position="42"/>
        <end position="54"/>
    </location>
</feature>
<evidence type="ECO:0000256" key="1">
    <source>
        <dbReference type="PROSITE-ProRule" id="PRU00108"/>
    </source>
</evidence>
<feature type="compositionally biased region" description="Basic and acidic residues" evidence="2">
    <location>
        <begin position="54"/>
        <end position="80"/>
    </location>
</feature>
<dbReference type="InterPro" id="IPR001356">
    <property type="entry name" value="HD"/>
</dbReference>
<protein>
    <recommendedName>
        <fullName evidence="3">Homeobox domain-containing protein</fullName>
    </recommendedName>
</protein>
<dbReference type="OrthoDB" id="6159439at2759"/>
<dbReference type="GO" id="GO:0003677">
    <property type="term" value="F:DNA binding"/>
    <property type="evidence" value="ECO:0007669"/>
    <property type="project" value="UniProtKB-UniRule"/>
</dbReference>
<dbReference type="EMBL" id="BGZK01000041">
    <property type="protein sequence ID" value="GBP10571.1"/>
    <property type="molecule type" value="Genomic_DNA"/>
</dbReference>
<feature type="compositionally biased region" description="Low complexity" evidence="2">
    <location>
        <begin position="84"/>
        <end position="108"/>
    </location>
</feature>
<dbReference type="CDD" id="cd00086">
    <property type="entry name" value="homeodomain"/>
    <property type="match status" value="1"/>
</dbReference>
<keyword evidence="1" id="KW-0238">DNA-binding</keyword>
<feature type="domain" description="Homeobox" evidence="3">
    <location>
        <begin position="40"/>
        <end position="53"/>
    </location>
</feature>
<proteinExistence type="predicted"/>
<gene>
    <name evidence="4" type="ORF">EVAR_76406_1</name>
</gene>
<sequence length="331" mass="37146">MQAVHLKSENLRIKINFLCVLLELSQRVPRSRVSARGKGKVWFQNRRAKWRKAERLKEEQRKRDGTELLAKRDPAEDKPSPECGLSRGSAESPSSGAPVSPATPASPRRSPRRSPLREGQSPRHSPQHSPRRDRSEGGSSPAPSVGSAGSRDAPPDHRPNIFTPFDQTGSLIYSRNEELNSKYTVKKSASSIRSLAPAYLLIRSQRPKSNTYWADVELLHSEDPPGAGPHRFPQKILKLRWEKLQGQAPAGRISAASSGRDPEMAPHTFILQTAEQNSLGFFRVLTSNSGYLHTRMCLNKRSGRVCVRRLIAIAQVLRYRSDVRKEWTLEI</sequence>
<accession>A0A4C1TB84</accession>
<evidence type="ECO:0000259" key="3">
    <source>
        <dbReference type="PROSITE" id="PS50071"/>
    </source>
</evidence>
<dbReference type="Proteomes" id="UP000299102">
    <property type="component" value="Unassembled WGS sequence"/>
</dbReference>
<evidence type="ECO:0000256" key="2">
    <source>
        <dbReference type="SAM" id="MobiDB-lite"/>
    </source>
</evidence>
<keyword evidence="1" id="KW-0371">Homeobox</keyword>
<comment type="caution">
    <text evidence="4">The sequence shown here is derived from an EMBL/GenBank/DDBJ whole genome shotgun (WGS) entry which is preliminary data.</text>
</comment>
<reference evidence="4 5" key="1">
    <citation type="journal article" date="2019" name="Commun. Biol.">
        <title>The bagworm genome reveals a unique fibroin gene that provides high tensile strength.</title>
        <authorList>
            <person name="Kono N."/>
            <person name="Nakamura H."/>
            <person name="Ohtoshi R."/>
            <person name="Tomita M."/>
            <person name="Numata K."/>
            <person name="Arakawa K."/>
        </authorList>
    </citation>
    <scope>NUCLEOTIDE SEQUENCE [LARGE SCALE GENOMIC DNA]</scope>
</reference>
<organism evidence="4 5">
    <name type="scientific">Eumeta variegata</name>
    <name type="common">Bagworm moth</name>
    <name type="synonym">Eumeta japonica</name>
    <dbReference type="NCBI Taxonomy" id="151549"/>
    <lineage>
        <taxon>Eukaryota</taxon>
        <taxon>Metazoa</taxon>
        <taxon>Ecdysozoa</taxon>
        <taxon>Arthropoda</taxon>
        <taxon>Hexapoda</taxon>
        <taxon>Insecta</taxon>
        <taxon>Pterygota</taxon>
        <taxon>Neoptera</taxon>
        <taxon>Endopterygota</taxon>
        <taxon>Lepidoptera</taxon>
        <taxon>Glossata</taxon>
        <taxon>Ditrysia</taxon>
        <taxon>Tineoidea</taxon>
        <taxon>Psychidae</taxon>
        <taxon>Oiketicinae</taxon>
        <taxon>Eumeta</taxon>
    </lineage>
</organism>
<dbReference type="Gene3D" id="1.10.10.60">
    <property type="entry name" value="Homeodomain-like"/>
    <property type="match status" value="1"/>
</dbReference>
<keyword evidence="1" id="KW-0539">Nucleus</keyword>
<dbReference type="STRING" id="151549.A0A4C1TB84"/>
<dbReference type="PROSITE" id="PS50071">
    <property type="entry name" value="HOMEOBOX_2"/>
    <property type="match status" value="1"/>
</dbReference>
<evidence type="ECO:0000313" key="4">
    <source>
        <dbReference type="EMBL" id="GBP10571.1"/>
    </source>
</evidence>
<feature type="compositionally biased region" description="Low complexity" evidence="2">
    <location>
        <begin position="137"/>
        <end position="150"/>
    </location>
</feature>
<evidence type="ECO:0000313" key="5">
    <source>
        <dbReference type="Proteomes" id="UP000299102"/>
    </source>
</evidence>
<comment type="subcellular location">
    <subcellularLocation>
        <location evidence="1">Nucleus</location>
    </subcellularLocation>
</comment>
<dbReference type="AlphaFoldDB" id="A0A4C1TB84"/>
<feature type="region of interest" description="Disordered" evidence="2">
    <location>
        <begin position="54"/>
        <end position="166"/>
    </location>
</feature>